<dbReference type="AlphaFoldDB" id="A0A1H6XHB9"/>
<dbReference type="InterPro" id="IPR011006">
    <property type="entry name" value="CheY-like_superfamily"/>
</dbReference>
<dbReference type="Proteomes" id="UP000199702">
    <property type="component" value="Unassembled WGS sequence"/>
</dbReference>
<keyword evidence="5" id="KW-1185">Reference proteome</keyword>
<dbReference type="PROSITE" id="PS50930">
    <property type="entry name" value="HTH_LYTTR"/>
    <property type="match status" value="1"/>
</dbReference>
<dbReference type="PROSITE" id="PS50110">
    <property type="entry name" value="RESPONSE_REGULATORY"/>
    <property type="match status" value="1"/>
</dbReference>
<keyword evidence="1" id="KW-0597">Phosphoprotein</keyword>
<evidence type="ECO:0000256" key="1">
    <source>
        <dbReference type="PROSITE-ProRule" id="PRU00169"/>
    </source>
</evidence>
<dbReference type="SUPFAM" id="SSF52172">
    <property type="entry name" value="CheY-like"/>
    <property type="match status" value="1"/>
</dbReference>
<protein>
    <submittedName>
        <fullName evidence="4">Two component transcriptional regulator, LytTR family</fullName>
    </submittedName>
</protein>
<reference evidence="5" key="1">
    <citation type="submission" date="2016-10" db="EMBL/GenBank/DDBJ databases">
        <authorList>
            <person name="Varghese N."/>
            <person name="Submissions S."/>
        </authorList>
    </citation>
    <scope>NUCLEOTIDE SEQUENCE [LARGE SCALE GENOMIC DNA]</scope>
    <source>
        <strain evidence="5">DSM 17934</strain>
    </source>
</reference>
<dbReference type="InterPro" id="IPR007492">
    <property type="entry name" value="LytTR_DNA-bd_dom"/>
</dbReference>
<accession>A0A1H6XHB9</accession>
<sequence>MKPFNCIIVDDDEMDRLVVMSYAKKIPTLNIIGVFESAEKALTFLETNTVEVAFLDIEMPGASGIELRQKALEIPVCVFISSHAESAAETFELQTLDFIVKPFKFPRFEQTVKRIEEFMEVRLKASLFESTIGGDVVYVKTGHDQIKVKLHEILYLEALKNYTILVTEGKRHCVLSNLGEILQEEKFQSFVRIHRSFAVQKQFIQKIGSQEIELKNNVSIPVGRSFKDNLNFVI</sequence>
<dbReference type="GO" id="GO:0000156">
    <property type="term" value="F:phosphorelay response regulator activity"/>
    <property type="evidence" value="ECO:0007669"/>
    <property type="project" value="InterPro"/>
</dbReference>
<dbReference type="OrthoDB" id="2168082at2"/>
<dbReference type="RefSeq" id="WP_091315066.1">
    <property type="nucleotide sequence ID" value="NZ_CBCSJU010000003.1"/>
</dbReference>
<evidence type="ECO:0000259" key="3">
    <source>
        <dbReference type="PROSITE" id="PS50930"/>
    </source>
</evidence>
<name>A0A1H6XHB9_9FLAO</name>
<evidence type="ECO:0000259" key="2">
    <source>
        <dbReference type="PROSITE" id="PS50110"/>
    </source>
</evidence>
<feature type="domain" description="HTH LytTR-type" evidence="3">
    <location>
        <begin position="137"/>
        <end position="234"/>
    </location>
</feature>
<dbReference type="GO" id="GO:0003677">
    <property type="term" value="F:DNA binding"/>
    <property type="evidence" value="ECO:0007669"/>
    <property type="project" value="InterPro"/>
</dbReference>
<dbReference type="InterPro" id="IPR001789">
    <property type="entry name" value="Sig_transdc_resp-reg_receiver"/>
</dbReference>
<dbReference type="Gene3D" id="3.40.50.2300">
    <property type="match status" value="1"/>
</dbReference>
<feature type="domain" description="Response regulatory" evidence="2">
    <location>
        <begin position="5"/>
        <end position="116"/>
    </location>
</feature>
<organism evidence="4 5">
    <name type="scientific">Flavobacterium terrigena</name>
    <dbReference type="NCBI Taxonomy" id="402734"/>
    <lineage>
        <taxon>Bacteria</taxon>
        <taxon>Pseudomonadati</taxon>
        <taxon>Bacteroidota</taxon>
        <taxon>Flavobacteriia</taxon>
        <taxon>Flavobacteriales</taxon>
        <taxon>Flavobacteriaceae</taxon>
        <taxon>Flavobacterium</taxon>
    </lineage>
</organism>
<feature type="modified residue" description="4-aspartylphosphate" evidence="1">
    <location>
        <position position="56"/>
    </location>
</feature>
<dbReference type="EMBL" id="FNYA01000008">
    <property type="protein sequence ID" value="SEJ26087.1"/>
    <property type="molecule type" value="Genomic_DNA"/>
</dbReference>
<dbReference type="Gene3D" id="2.40.50.1020">
    <property type="entry name" value="LytTr DNA-binding domain"/>
    <property type="match status" value="1"/>
</dbReference>
<dbReference type="InterPro" id="IPR046947">
    <property type="entry name" value="LytR-like"/>
</dbReference>
<dbReference type="Pfam" id="PF04397">
    <property type="entry name" value="LytTR"/>
    <property type="match status" value="1"/>
</dbReference>
<gene>
    <name evidence="4" type="ORF">SAMN05660918_2782</name>
</gene>
<dbReference type="STRING" id="402734.SAMN05660918_2782"/>
<dbReference type="SMART" id="SM00850">
    <property type="entry name" value="LytTR"/>
    <property type="match status" value="1"/>
</dbReference>
<dbReference type="PANTHER" id="PTHR37299:SF1">
    <property type="entry name" value="STAGE 0 SPORULATION PROTEIN A HOMOLOG"/>
    <property type="match status" value="1"/>
</dbReference>
<dbReference type="SMART" id="SM00448">
    <property type="entry name" value="REC"/>
    <property type="match status" value="1"/>
</dbReference>
<proteinExistence type="predicted"/>
<evidence type="ECO:0000313" key="4">
    <source>
        <dbReference type="EMBL" id="SEJ26087.1"/>
    </source>
</evidence>
<dbReference type="PANTHER" id="PTHR37299">
    <property type="entry name" value="TRANSCRIPTIONAL REGULATOR-RELATED"/>
    <property type="match status" value="1"/>
</dbReference>
<dbReference type="Pfam" id="PF00072">
    <property type="entry name" value="Response_reg"/>
    <property type="match status" value="1"/>
</dbReference>
<evidence type="ECO:0000313" key="5">
    <source>
        <dbReference type="Proteomes" id="UP000199702"/>
    </source>
</evidence>